<dbReference type="InterPro" id="IPR029063">
    <property type="entry name" value="SAM-dependent_MTases_sf"/>
</dbReference>
<name>A0A848E8U9_9PROT</name>
<gene>
    <name evidence="1" type="ORF">GWK16_05035</name>
</gene>
<organism evidence="1 2">
    <name type="scientific">Neoroseomonas marina</name>
    <dbReference type="NCBI Taxonomy" id="1232220"/>
    <lineage>
        <taxon>Bacteria</taxon>
        <taxon>Pseudomonadati</taxon>
        <taxon>Pseudomonadota</taxon>
        <taxon>Alphaproteobacteria</taxon>
        <taxon>Acetobacterales</taxon>
        <taxon>Acetobacteraceae</taxon>
        <taxon>Neoroseomonas</taxon>
    </lineage>
</organism>
<reference evidence="1 2" key="1">
    <citation type="submission" date="2020-03" db="EMBL/GenBank/DDBJ databases">
        <authorList>
            <person name="Sun Q."/>
        </authorList>
    </citation>
    <scope>NUCLEOTIDE SEQUENCE [LARGE SCALE GENOMIC DNA]</scope>
    <source>
        <strain evidence="1 2">JC162</strain>
    </source>
</reference>
<protein>
    <submittedName>
        <fullName evidence="1">Uncharacterized protein</fullName>
    </submittedName>
</protein>
<comment type="caution">
    <text evidence="1">The sequence shown here is derived from an EMBL/GenBank/DDBJ whole genome shotgun (WGS) entry which is preliminary data.</text>
</comment>
<proteinExistence type="predicted"/>
<dbReference type="Proteomes" id="UP000548582">
    <property type="component" value="Unassembled WGS sequence"/>
</dbReference>
<accession>A0A848E8U9</accession>
<evidence type="ECO:0000313" key="1">
    <source>
        <dbReference type="EMBL" id="NMJ40592.1"/>
    </source>
</evidence>
<sequence length="492" mass="54745">MTPVTRQDASRRRCLFTSAGDRNIVASWIDPRRPRSFDLIVAYYGDDDAIFADLGQIADRCVRIKGGKYPNAWNLWRRGELDLSRYDHVWLADDDMRIDPSDIDRSFLLAERHGFWVASPSHDPAGKISNPFMVREDGAHDIRIVSYIEVTWPLFRADRLEAFFEVFDGSLTCWGVDHWFARVLDSERNFRFAIFDCISAINTPDADKGGQREIGRLISDQSLADAYRIAREKHGFSGVRARTLARMSLEWDVRLAAFGDRPGPAPAITLVAPAADPAPADGGGEQPARRFPSPLPEEIDLVRRAMSTARNLSLFGASWILPLAAEVQPRRIVVVEADRGACEALVQDASLQDRLSPSCLTMLHADVGPLSSTGLPTGQAGMARWRAYPEAPWATWRLVGEAPDLLIAAGQFRKACCLLAYMHWHSLGVSGGRIVLRNATGPSFDFADELSGYFEVVERAGSYALLAPRPIRPGDDGSHAGFLLQRWLRDVR</sequence>
<dbReference type="AlphaFoldDB" id="A0A848E8U9"/>
<dbReference type="RefSeq" id="WP_170052802.1">
    <property type="nucleotide sequence ID" value="NZ_JABBKX010000001.1"/>
</dbReference>
<dbReference type="EMBL" id="JABBKX010000001">
    <property type="protein sequence ID" value="NMJ40592.1"/>
    <property type="molecule type" value="Genomic_DNA"/>
</dbReference>
<dbReference type="Gene3D" id="3.40.50.150">
    <property type="entry name" value="Vaccinia Virus protein VP39"/>
    <property type="match status" value="1"/>
</dbReference>
<evidence type="ECO:0000313" key="2">
    <source>
        <dbReference type="Proteomes" id="UP000548582"/>
    </source>
</evidence>
<keyword evidence="2" id="KW-1185">Reference proteome</keyword>